<protein>
    <submittedName>
        <fullName evidence="2">Uncharacterized protein</fullName>
    </submittedName>
</protein>
<accession>A0A384J461</accession>
<proteinExistence type="predicted"/>
<dbReference type="AlphaFoldDB" id="A0A384J461"/>
<evidence type="ECO:0000313" key="3">
    <source>
        <dbReference type="Proteomes" id="UP000001798"/>
    </source>
</evidence>
<feature type="compositionally biased region" description="Polar residues" evidence="1">
    <location>
        <begin position="1"/>
        <end position="12"/>
    </location>
</feature>
<evidence type="ECO:0000313" key="2">
    <source>
        <dbReference type="EMBL" id="ATZ45299.1"/>
    </source>
</evidence>
<dbReference type="OrthoDB" id="3766406at2759"/>
<reference evidence="2 3" key="3">
    <citation type="journal article" date="2017" name="Mol. Plant Pathol.">
        <title>A gapless genome sequence of the fungus Botrytis cinerea.</title>
        <authorList>
            <person name="Van Kan J.A."/>
            <person name="Stassen J.H."/>
            <person name="Mosbach A."/>
            <person name="Van Der Lee T.A."/>
            <person name="Faino L."/>
            <person name="Farmer A.D."/>
            <person name="Papasotiriou D.G."/>
            <person name="Zhou S."/>
            <person name="Seidl M.F."/>
            <person name="Cottam E."/>
            <person name="Edel D."/>
            <person name="Hahn M."/>
            <person name="Schwartz D.C."/>
            <person name="Dietrich R.A."/>
            <person name="Widdison S."/>
            <person name="Scalliet G."/>
        </authorList>
    </citation>
    <scope>NUCLEOTIDE SEQUENCE [LARGE SCALE GENOMIC DNA]</scope>
    <source>
        <strain evidence="2 3">B05.10</strain>
    </source>
</reference>
<feature type="region of interest" description="Disordered" evidence="1">
    <location>
        <begin position="1"/>
        <end position="31"/>
    </location>
</feature>
<sequence length="445" mass="51481">MRNTGASDTSMETAKLLEKGPSVSRDSGQSSSQATLSINLVHVLEPRLLTHEPSTNPTEIVQQTPERKNIYDLSVDVLVFMADSLPPDTAALLSISCKILWRTLGQKYVKALKTPYRVIYPPVSCMYRFNVEIRLYRNYRYNFLLLLARDLPDHITCYPCNKLHSMESLFFRGLHDTPCTSHIDNVLHLMNHSVSFYSLQIAMKRFRQSRISESVLLEESGITFLSETSQLIETSYQTIQLTHSSNSVIIRNQRIVFLPARHQYPISEHSIADVPRERSWSHPICPHREWLCSYELHTRRLRVSDIPFTHAIFESCKDCMTDCHVEIQDHGEEGDALLFTSWTDLGSGESARDFNWQNAIMDIYRERHDVSPCEYEHGSICEAYEGIPRSRYKLNHYMTEYYWAMVDGCRLSSGRNSQREQKLPLTILTPRNDGTLERLLEPLRL</sequence>
<keyword evidence="3" id="KW-1185">Reference proteome</keyword>
<dbReference type="KEGG" id="bfu:BCIN_01g01060"/>
<feature type="compositionally biased region" description="Low complexity" evidence="1">
    <location>
        <begin position="22"/>
        <end position="31"/>
    </location>
</feature>
<dbReference type="Proteomes" id="UP000001798">
    <property type="component" value="Chromosome 1"/>
</dbReference>
<dbReference type="VEuPathDB" id="FungiDB:Bcin01g01060"/>
<reference evidence="2 3" key="1">
    <citation type="journal article" date="2011" name="PLoS Genet.">
        <title>Genomic analysis of the necrotrophic fungal pathogens Sclerotinia sclerotiorum and Botrytis cinerea.</title>
        <authorList>
            <person name="Amselem J."/>
            <person name="Cuomo C.A."/>
            <person name="van Kan J.A."/>
            <person name="Viaud M."/>
            <person name="Benito E.P."/>
            <person name="Couloux A."/>
            <person name="Coutinho P.M."/>
            <person name="de Vries R.P."/>
            <person name="Dyer P.S."/>
            <person name="Fillinger S."/>
            <person name="Fournier E."/>
            <person name="Gout L."/>
            <person name="Hahn M."/>
            <person name="Kohn L."/>
            <person name="Lapalu N."/>
            <person name="Plummer K.M."/>
            <person name="Pradier J.M."/>
            <person name="Quevillon E."/>
            <person name="Sharon A."/>
            <person name="Simon A."/>
            <person name="ten Have A."/>
            <person name="Tudzynski B."/>
            <person name="Tudzynski P."/>
            <person name="Wincker P."/>
            <person name="Andrew M."/>
            <person name="Anthouard V."/>
            <person name="Beever R.E."/>
            <person name="Beffa R."/>
            <person name="Benoit I."/>
            <person name="Bouzid O."/>
            <person name="Brault B."/>
            <person name="Chen Z."/>
            <person name="Choquer M."/>
            <person name="Collemare J."/>
            <person name="Cotton P."/>
            <person name="Danchin E.G."/>
            <person name="Da Silva C."/>
            <person name="Gautier A."/>
            <person name="Giraud C."/>
            <person name="Giraud T."/>
            <person name="Gonzalez C."/>
            <person name="Grossetete S."/>
            <person name="Guldener U."/>
            <person name="Henrissat B."/>
            <person name="Howlett B.J."/>
            <person name="Kodira C."/>
            <person name="Kretschmer M."/>
            <person name="Lappartient A."/>
            <person name="Leroch M."/>
            <person name="Levis C."/>
            <person name="Mauceli E."/>
            <person name="Neuveglise C."/>
            <person name="Oeser B."/>
            <person name="Pearson M."/>
            <person name="Poulain J."/>
            <person name="Poussereau N."/>
            <person name="Quesneville H."/>
            <person name="Rascle C."/>
            <person name="Schumacher J."/>
            <person name="Segurens B."/>
            <person name="Sexton A."/>
            <person name="Silva E."/>
            <person name="Sirven C."/>
            <person name="Soanes D.M."/>
            <person name="Talbot N.J."/>
            <person name="Templeton M."/>
            <person name="Yandava C."/>
            <person name="Yarden O."/>
            <person name="Zeng Q."/>
            <person name="Rollins J.A."/>
            <person name="Lebrun M.H."/>
            <person name="Dickman M."/>
        </authorList>
    </citation>
    <scope>NUCLEOTIDE SEQUENCE [LARGE SCALE GENOMIC DNA]</scope>
    <source>
        <strain evidence="2 3">B05.10</strain>
    </source>
</reference>
<organism evidence="2 3">
    <name type="scientific">Botryotinia fuckeliana (strain B05.10)</name>
    <name type="common">Noble rot fungus</name>
    <name type="synonym">Botrytis cinerea</name>
    <dbReference type="NCBI Taxonomy" id="332648"/>
    <lineage>
        <taxon>Eukaryota</taxon>
        <taxon>Fungi</taxon>
        <taxon>Dikarya</taxon>
        <taxon>Ascomycota</taxon>
        <taxon>Pezizomycotina</taxon>
        <taxon>Leotiomycetes</taxon>
        <taxon>Helotiales</taxon>
        <taxon>Sclerotiniaceae</taxon>
        <taxon>Botrytis</taxon>
    </lineage>
</organism>
<name>A0A384J461_BOTFB</name>
<reference evidence="2 3" key="2">
    <citation type="journal article" date="2012" name="Eukaryot. Cell">
        <title>Genome update of Botrytis cinerea strains B05.10 and T4.</title>
        <authorList>
            <person name="Staats M."/>
            <person name="van Kan J.A."/>
        </authorList>
    </citation>
    <scope>NUCLEOTIDE SEQUENCE [LARGE SCALE GENOMIC DNA]</scope>
    <source>
        <strain evidence="2 3">B05.10</strain>
    </source>
</reference>
<evidence type="ECO:0000256" key="1">
    <source>
        <dbReference type="SAM" id="MobiDB-lite"/>
    </source>
</evidence>
<gene>
    <name evidence="2" type="ORF">BCIN_01g01060</name>
</gene>
<dbReference type="EMBL" id="CP009805">
    <property type="protein sequence ID" value="ATZ45299.1"/>
    <property type="molecule type" value="Genomic_DNA"/>
</dbReference>
<dbReference type="RefSeq" id="XP_024545974.1">
    <property type="nucleotide sequence ID" value="XM_024690206.1"/>
</dbReference>
<dbReference type="GeneID" id="36393772"/>